<dbReference type="EMBL" id="JH159167">
    <property type="protein sequence ID" value="EGZ05362.1"/>
    <property type="molecule type" value="Genomic_DNA"/>
</dbReference>
<dbReference type="Proteomes" id="UP000002640">
    <property type="component" value="Unassembled WGS sequence"/>
</dbReference>
<reference evidence="1 2" key="1">
    <citation type="journal article" date="2006" name="Science">
        <title>Phytophthora genome sequences uncover evolutionary origins and mechanisms of pathogenesis.</title>
        <authorList>
            <person name="Tyler B.M."/>
            <person name="Tripathy S."/>
            <person name="Zhang X."/>
            <person name="Dehal P."/>
            <person name="Jiang R.H."/>
            <person name="Aerts A."/>
            <person name="Arredondo F.D."/>
            <person name="Baxter L."/>
            <person name="Bensasson D."/>
            <person name="Beynon J.L."/>
            <person name="Chapman J."/>
            <person name="Damasceno C.M."/>
            <person name="Dorrance A.E."/>
            <person name="Dou D."/>
            <person name="Dickerman A.W."/>
            <person name="Dubchak I.L."/>
            <person name="Garbelotto M."/>
            <person name="Gijzen M."/>
            <person name="Gordon S.G."/>
            <person name="Govers F."/>
            <person name="Grunwald N.J."/>
            <person name="Huang W."/>
            <person name="Ivors K.L."/>
            <person name="Jones R.W."/>
            <person name="Kamoun S."/>
            <person name="Krampis K."/>
            <person name="Lamour K.H."/>
            <person name="Lee M.K."/>
            <person name="McDonald W.H."/>
            <person name="Medina M."/>
            <person name="Meijer H.J."/>
            <person name="Nordberg E.K."/>
            <person name="Maclean D.J."/>
            <person name="Ospina-Giraldo M.D."/>
            <person name="Morris P.F."/>
            <person name="Phuntumart V."/>
            <person name="Putnam N.H."/>
            <person name="Rash S."/>
            <person name="Rose J.K."/>
            <person name="Sakihama Y."/>
            <person name="Salamov A.A."/>
            <person name="Savidor A."/>
            <person name="Scheuring C.F."/>
            <person name="Smith B.M."/>
            <person name="Sobral B.W."/>
            <person name="Terry A."/>
            <person name="Torto-Alalibo T.A."/>
            <person name="Win J."/>
            <person name="Xu Z."/>
            <person name="Zhang H."/>
            <person name="Grigoriev I.V."/>
            <person name="Rokhsar D.S."/>
            <person name="Boore J.L."/>
        </authorList>
    </citation>
    <scope>NUCLEOTIDE SEQUENCE [LARGE SCALE GENOMIC DNA]</scope>
    <source>
        <strain evidence="1 2">P6497</strain>
    </source>
</reference>
<dbReference type="InParanoid" id="G5AGT2"/>
<organism evidence="1 2">
    <name type="scientific">Phytophthora sojae (strain P6497)</name>
    <name type="common">Soybean stem and root rot agent</name>
    <name type="synonym">Phytophthora megasperma f. sp. glycines</name>
    <dbReference type="NCBI Taxonomy" id="1094619"/>
    <lineage>
        <taxon>Eukaryota</taxon>
        <taxon>Sar</taxon>
        <taxon>Stramenopiles</taxon>
        <taxon>Oomycota</taxon>
        <taxon>Peronosporomycetes</taxon>
        <taxon>Peronosporales</taxon>
        <taxon>Peronosporaceae</taxon>
        <taxon>Phytophthora</taxon>
    </lineage>
</organism>
<dbReference type="AlphaFoldDB" id="G5AGT2"/>
<sequence>MASEPGPDDGGGQFGCPQHLILVSKFHDELDSLDFHNYGLISETGLYVHFRSVDDYDYKFDGEMRLWPLALKYFGSFGYCHCNYDHDIIGRVVGTILFATMTTNPVANRTCSLARLLQLRLSEFASAPANSFRPLSTTPNSLSFVYYNFDSTGGLYDKEHLVHRLLVQLDYELSIKSFVQAGRVPIRSSKDLDEVLVEVIHHGLRGSSRSATPRLWALCIRPTGKSLTYLVDLSTDEQYKYEGKLPRSMAHFPRRVSEFVDIFFPARPWYVHLVLDPTGADESDDRGVVLPDERPHTLVVNEYRADEFDLRVYAGINYYMHVNKKMDIYYLYVGQDDSAYATIAATCEAFHTQMTITFLLQDSSILNSKKNDKLNECINLLGMKDMADQIVDGSWQLKRLKAGEEFEG</sequence>
<protein>
    <submittedName>
        <fullName evidence="1">Uncharacterized protein</fullName>
    </submittedName>
</protein>
<dbReference type="KEGG" id="psoj:PHYSODRAFT_342504"/>
<evidence type="ECO:0000313" key="1">
    <source>
        <dbReference type="EMBL" id="EGZ05362.1"/>
    </source>
</evidence>
<proteinExistence type="predicted"/>
<keyword evidence="2" id="KW-1185">Reference proteome</keyword>
<dbReference type="GeneID" id="20648299"/>
<dbReference type="RefSeq" id="XP_009539283.1">
    <property type="nucleotide sequence ID" value="XM_009540988.1"/>
</dbReference>
<accession>G5AGT2</accession>
<name>G5AGT2_PHYSP</name>
<evidence type="ECO:0000313" key="2">
    <source>
        <dbReference type="Proteomes" id="UP000002640"/>
    </source>
</evidence>
<gene>
    <name evidence="1" type="ORF">PHYSODRAFT_342504</name>
</gene>